<sequence>MPSKAKAIPYDTCTKKDLELPLPTNWPEDITYLTDHTYSNAVTPEQRSGLSRTRTDEMATWSRITPAQLKTFRDMVEIKFISDEKHPAKGQRGLFAAKHLEPDSFLCLYLGMVHTNAMTDTDPKSDYDLNLDGELGLSVDAGRSGNEARCCNDYRGIAERPNAEFRDCFVQVPCSKRSSGWKWERRVGIFVLSAGNAGRRKKGIAEGQEVLISYGKGFWEARRRLAEFRKDEVMLQIASLALDA</sequence>
<dbReference type="EMBL" id="ML995814">
    <property type="protein sequence ID" value="KAF2772528.1"/>
    <property type="molecule type" value="Genomic_DNA"/>
</dbReference>
<organism evidence="2 3">
    <name type="scientific">Teratosphaeria nubilosa</name>
    <dbReference type="NCBI Taxonomy" id="161662"/>
    <lineage>
        <taxon>Eukaryota</taxon>
        <taxon>Fungi</taxon>
        <taxon>Dikarya</taxon>
        <taxon>Ascomycota</taxon>
        <taxon>Pezizomycotina</taxon>
        <taxon>Dothideomycetes</taxon>
        <taxon>Dothideomycetidae</taxon>
        <taxon>Mycosphaerellales</taxon>
        <taxon>Teratosphaeriaceae</taxon>
        <taxon>Teratosphaeria</taxon>
    </lineage>
</organism>
<proteinExistence type="predicted"/>
<accession>A0A6G1LJC5</accession>
<dbReference type="InterPro" id="IPR001214">
    <property type="entry name" value="SET_dom"/>
</dbReference>
<evidence type="ECO:0000313" key="2">
    <source>
        <dbReference type="EMBL" id="KAF2772528.1"/>
    </source>
</evidence>
<dbReference type="Gene3D" id="2.170.270.10">
    <property type="entry name" value="SET domain"/>
    <property type="match status" value="1"/>
</dbReference>
<dbReference type="AlphaFoldDB" id="A0A6G1LJC5"/>
<dbReference type="OrthoDB" id="5792673at2759"/>
<dbReference type="InterPro" id="IPR046341">
    <property type="entry name" value="SET_dom_sf"/>
</dbReference>
<dbReference type="PROSITE" id="PS50280">
    <property type="entry name" value="SET"/>
    <property type="match status" value="1"/>
</dbReference>
<reference evidence="2" key="1">
    <citation type="journal article" date="2020" name="Stud. Mycol.">
        <title>101 Dothideomycetes genomes: a test case for predicting lifestyles and emergence of pathogens.</title>
        <authorList>
            <person name="Haridas S."/>
            <person name="Albert R."/>
            <person name="Binder M."/>
            <person name="Bloem J."/>
            <person name="Labutti K."/>
            <person name="Salamov A."/>
            <person name="Andreopoulos B."/>
            <person name="Baker S."/>
            <person name="Barry K."/>
            <person name="Bills G."/>
            <person name="Bluhm B."/>
            <person name="Cannon C."/>
            <person name="Castanera R."/>
            <person name="Culley D."/>
            <person name="Daum C."/>
            <person name="Ezra D."/>
            <person name="Gonzalez J."/>
            <person name="Henrissat B."/>
            <person name="Kuo A."/>
            <person name="Liang C."/>
            <person name="Lipzen A."/>
            <person name="Lutzoni F."/>
            <person name="Magnuson J."/>
            <person name="Mondo S."/>
            <person name="Nolan M."/>
            <person name="Ohm R."/>
            <person name="Pangilinan J."/>
            <person name="Park H.-J."/>
            <person name="Ramirez L."/>
            <person name="Alfaro M."/>
            <person name="Sun H."/>
            <person name="Tritt A."/>
            <person name="Yoshinaga Y."/>
            <person name="Zwiers L.-H."/>
            <person name="Turgeon B."/>
            <person name="Goodwin S."/>
            <person name="Spatafora J."/>
            <person name="Crous P."/>
            <person name="Grigoriev I."/>
        </authorList>
    </citation>
    <scope>NUCLEOTIDE SEQUENCE</scope>
    <source>
        <strain evidence="2">CBS 116005</strain>
    </source>
</reference>
<keyword evidence="3" id="KW-1185">Reference proteome</keyword>
<dbReference type="SUPFAM" id="SSF82199">
    <property type="entry name" value="SET domain"/>
    <property type="match status" value="1"/>
</dbReference>
<evidence type="ECO:0000313" key="3">
    <source>
        <dbReference type="Proteomes" id="UP000799436"/>
    </source>
</evidence>
<dbReference type="Proteomes" id="UP000799436">
    <property type="component" value="Unassembled WGS sequence"/>
</dbReference>
<name>A0A6G1LJC5_9PEZI</name>
<feature type="domain" description="SET" evidence="1">
    <location>
        <begin position="74"/>
        <end position="215"/>
    </location>
</feature>
<evidence type="ECO:0000259" key="1">
    <source>
        <dbReference type="PROSITE" id="PS50280"/>
    </source>
</evidence>
<protein>
    <recommendedName>
        <fullName evidence="1">SET domain-containing protein</fullName>
    </recommendedName>
</protein>
<gene>
    <name evidence="2" type="ORF">EJ03DRAFT_186808</name>
</gene>